<protein>
    <recommendedName>
        <fullName evidence="10">Phospholipase/carboxylesterase/thioesterase domain-containing protein</fullName>
    </recommendedName>
</protein>
<keyword evidence="3" id="KW-0858">Xylan degradation</keyword>
<dbReference type="GO" id="GO:0030600">
    <property type="term" value="F:feruloyl esterase activity"/>
    <property type="evidence" value="ECO:0007669"/>
    <property type="project" value="InterPro"/>
</dbReference>
<keyword evidence="7" id="KW-0624">Polysaccharide degradation</keyword>
<dbReference type="PANTHER" id="PTHR38050">
    <property type="match status" value="1"/>
</dbReference>
<proteinExistence type="predicted"/>
<evidence type="ECO:0000256" key="2">
    <source>
        <dbReference type="ARBA" id="ARBA00022525"/>
    </source>
</evidence>
<dbReference type="InterPro" id="IPR029058">
    <property type="entry name" value="AB_hydrolase_fold"/>
</dbReference>
<dbReference type="Proteomes" id="UP000226525">
    <property type="component" value="Unassembled WGS sequence"/>
</dbReference>
<dbReference type="EMBL" id="NZEX01000113">
    <property type="protein sequence ID" value="MAH63779.1"/>
    <property type="molecule type" value="Genomic_DNA"/>
</dbReference>
<evidence type="ECO:0000256" key="3">
    <source>
        <dbReference type="ARBA" id="ARBA00022651"/>
    </source>
</evidence>
<evidence type="ECO:0000256" key="1">
    <source>
        <dbReference type="ARBA" id="ARBA00004613"/>
    </source>
</evidence>
<dbReference type="InterPro" id="IPR043595">
    <property type="entry name" value="FaeB/C/D"/>
</dbReference>
<accession>A0A2D6YKT8</accession>
<evidence type="ECO:0000256" key="7">
    <source>
        <dbReference type="ARBA" id="ARBA00023326"/>
    </source>
</evidence>
<evidence type="ECO:0000256" key="4">
    <source>
        <dbReference type="ARBA" id="ARBA00022729"/>
    </source>
</evidence>
<dbReference type="Gene3D" id="3.40.50.1820">
    <property type="entry name" value="alpha/beta hydrolase"/>
    <property type="match status" value="1"/>
</dbReference>
<comment type="caution">
    <text evidence="8">The sequence shown here is derived from an EMBL/GenBank/DDBJ whole genome shotgun (WGS) entry which is preliminary data.</text>
</comment>
<reference evidence="9" key="1">
    <citation type="submission" date="2017-09" db="EMBL/GenBank/DDBJ databases">
        <title>The Reconstruction of 2,631 Draft Metagenome-Assembled Genomes from the Global Oceans.</title>
        <authorList>
            <person name="Tully B.J."/>
            <person name="Graham E.D."/>
            <person name="Heidelberg J.F."/>
        </authorList>
    </citation>
    <scope>NUCLEOTIDE SEQUENCE [LARGE SCALE GENOMIC DNA]</scope>
</reference>
<evidence type="ECO:0000256" key="6">
    <source>
        <dbReference type="ARBA" id="ARBA00023277"/>
    </source>
</evidence>
<dbReference type="GO" id="GO:0045493">
    <property type="term" value="P:xylan catabolic process"/>
    <property type="evidence" value="ECO:0007669"/>
    <property type="project" value="UniProtKB-KW"/>
</dbReference>
<dbReference type="SUPFAM" id="SSF53474">
    <property type="entry name" value="alpha/beta-Hydrolases"/>
    <property type="match status" value="1"/>
</dbReference>
<evidence type="ECO:0000313" key="9">
    <source>
        <dbReference type="Proteomes" id="UP000226525"/>
    </source>
</evidence>
<dbReference type="GO" id="GO:0005576">
    <property type="term" value="C:extracellular region"/>
    <property type="evidence" value="ECO:0007669"/>
    <property type="project" value="UniProtKB-SubCell"/>
</dbReference>
<evidence type="ECO:0000256" key="5">
    <source>
        <dbReference type="ARBA" id="ARBA00022801"/>
    </source>
</evidence>
<dbReference type="Pfam" id="PF10503">
    <property type="entry name" value="Esterase_PHB"/>
    <property type="match status" value="1"/>
</dbReference>
<dbReference type="AlphaFoldDB" id="A0A2D6YKT8"/>
<keyword evidence="5" id="KW-0378">Hydrolase</keyword>
<gene>
    <name evidence="8" type="ORF">CMN54_10110</name>
</gene>
<keyword evidence="4" id="KW-0732">Signal</keyword>
<keyword evidence="2" id="KW-0964">Secreted</keyword>
<evidence type="ECO:0008006" key="10">
    <source>
        <dbReference type="Google" id="ProtNLM"/>
    </source>
</evidence>
<keyword evidence="6" id="KW-0119">Carbohydrate metabolism</keyword>
<evidence type="ECO:0000313" key="8">
    <source>
        <dbReference type="EMBL" id="MAH63779.1"/>
    </source>
</evidence>
<comment type="subcellular location">
    <subcellularLocation>
        <location evidence="1">Secreted</location>
    </subcellularLocation>
</comment>
<sequence length="322" mass="35431">MKYSIIRSFERNFIKILTALLVCLQLWGCSVSKDSSEIDLKDSSNINIPDTTWLELNHDGVLREALVYLPKSSEGTEAIPLLLNFHGYGGSAANHLLTSDFRQLAEEQIFLLAYPQGSLFDGSPHWNPSPPSATNKSTVDDFGFIESLVDNLSANYRIDEKRVYAVGYSNGAMLAFGLACYRGERIAAVGSVSGTMLTDIGNLCQPPQPTAVITLHGTQDYILPYYTSDNVSNPKGDSSGSVSAEGVIEYWVDFNRTQSSPTEETTISSGQTVHSFVYAGGQEGVEVQHYQVIGGEHVWFDLQVAGFGTNELIWNFLSRFRL</sequence>
<name>A0A2D6YKT8_9DELT</name>
<dbReference type="InterPro" id="IPR010126">
    <property type="entry name" value="Esterase_phb"/>
</dbReference>
<dbReference type="PANTHER" id="PTHR38050:SF2">
    <property type="entry name" value="FERULOYL ESTERASE C-RELATED"/>
    <property type="match status" value="1"/>
</dbReference>
<organism evidence="8 9">
    <name type="scientific">SAR324 cluster bacterium</name>
    <dbReference type="NCBI Taxonomy" id="2024889"/>
    <lineage>
        <taxon>Bacteria</taxon>
        <taxon>Deltaproteobacteria</taxon>
        <taxon>SAR324 cluster</taxon>
    </lineage>
</organism>